<keyword evidence="3" id="KW-0808">Transferase</keyword>
<dbReference type="PANTHER" id="PTHR13271">
    <property type="entry name" value="UNCHARACTERIZED PUTATIVE METHYLTRANSFERASE"/>
    <property type="match status" value="1"/>
</dbReference>
<dbReference type="PROSITE" id="PS50280">
    <property type="entry name" value="SET"/>
    <property type="match status" value="1"/>
</dbReference>
<feature type="chain" id="PRO_5042174197" evidence="1">
    <location>
        <begin position="22"/>
        <end position="459"/>
    </location>
</feature>
<dbReference type="GO" id="GO:0016279">
    <property type="term" value="F:protein-lysine N-methyltransferase activity"/>
    <property type="evidence" value="ECO:0007669"/>
    <property type="project" value="TreeGrafter"/>
</dbReference>
<feature type="domain" description="SET" evidence="2">
    <location>
        <begin position="85"/>
        <end position="302"/>
    </location>
</feature>
<dbReference type="PANTHER" id="PTHR13271:SF137">
    <property type="entry name" value="SET DOMAIN-CONTAINING PROTEIN"/>
    <property type="match status" value="1"/>
</dbReference>
<dbReference type="InterPro" id="IPR046341">
    <property type="entry name" value="SET_dom_sf"/>
</dbReference>
<organism evidence="3 4">
    <name type="scientific">Skeletonema marinoi</name>
    <dbReference type="NCBI Taxonomy" id="267567"/>
    <lineage>
        <taxon>Eukaryota</taxon>
        <taxon>Sar</taxon>
        <taxon>Stramenopiles</taxon>
        <taxon>Ochrophyta</taxon>
        <taxon>Bacillariophyta</taxon>
        <taxon>Coscinodiscophyceae</taxon>
        <taxon>Thalassiosirophycidae</taxon>
        <taxon>Thalassiosirales</taxon>
        <taxon>Skeletonemataceae</taxon>
        <taxon>Skeletonema</taxon>
        <taxon>Skeletonema marinoi-dohrnii complex</taxon>
    </lineage>
</organism>
<protein>
    <submittedName>
        <fullName evidence="3">SET domain-containing protein</fullName>
        <ecNumber evidence="3">2.1.1.-</ecNumber>
    </submittedName>
</protein>
<name>A0AAD9DD30_9STRA</name>
<sequence length="459" mass="50985">MRFSSAIVAAAIGICATSISAFTPSRGAVARSSIAITTQQSTPLTQLNQYASATAGAINLADEYAQRDVYSMEEFATQYGLQKAPGVELYSDDGSDYQLITQQPIGAGQTCLYVPSDVVISSEKAYQEFGNEIQQAEQVLVQIDQGTAARLPLFRLMVKILAEYDQGENSAFFPWLNSLPRVYYNGVSMTNDCFSCLPPYAGWLASTEKANYDSFVTALRQGYVQLQSVNDDTVTQWAYNVALTRFQEVWSPQRAKLIAPMADMLNHSAEPNCEITFDDMGNCEVTAMYDIQPGTPLTISYGDPTNPTPIFAQFGFLPADCATLFCKAMHLEPYIKELGIEFKDLLIQTESGEIAPKVWDLFLYEILVNNDPGAAEQYYVAVKCNDEATKQQYQDQYFQYTLDSMKQHVYSILSDVDTMNAKAQNYDLSTHPRVPVIVAHNNLVRDTFTMTAALLEQMG</sequence>
<evidence type="ECO:0000313" key="3">
    <source>
        <dbReference type="EMBL" id="KAK1741554.1"/>
    </source>
</evidence>
<dbReference type="Gene3D" id="3.90.1410.10">
    <property type="entry name" value="set domain protein methyltransferase, domain 1"/>
    <property type="match status" value="1"/>
</dbReference>
<comment type="caution">
    <text evidence="3">The sequence shown here is derived from an EMBL/GenBank/DDBJ whole genome shotgun (WGS) entry which is preliminary data.</text>
</comment>
<evidence type="ECO:0000259" key="2">
    <source>
        <dbReference type="PROSITE" id="PS50280"/>
    </source>
</evidence>
<accession>A0AAD9DD30</accession>
<dbReference type="EMBL" id="JATAAI010000013">
    <property type="protein sequence ID" value="KAK1741554.1"/>
    <property type="molecule type" value="Genomic_DNA"/>
</dbReference>
<dbReference type="InterPro" id="IPR050600">
    <property type="entry name" value="SETD3_SETD6_MTase"/>
</dbReference>
<keyword evidence="4" id="KW-1185">Reference proteome</keyword>
<reference evidence="3" key="1">
    <citation type="submission" date="2023-06" db="EMBL/GenBank/DDBJ databases">
        <title>Survivors Of The Sea: Transcriptome response of Skeletonema marinoi to long-term dormancy.</title>
        <authorList>
            <person name="Pinder M.I.M."/>
            <person name="Kourtchenko O."/>
            <person name="Robertson E.K."/>
            <person name="Larsson T."/>
            <person name="Maumus F."/>
            <person name="Osuna-Cruz C.M."/>
            <person name="Vancaester E."/>
            <person name="Stenow R."/>
            <person name="Vandepoele K."/>
            <person name="Ploug H."/>
            <person name="Bruchert V."/>
            <person name="Godhe A."/>
            <person name="Topel M."/>
        </authorList>
    </citation>
    <scope>NUCLEOTIDE SEQUENCE</scope>
    <source>
        <strain evidence="3">R05AC</strain>
    </source>
</reference>
<gene>
    <name evidence="3" type="ORF">QTG54_008032</name>
</gene>
<evidence type="ECO:0000256" key="1">
    <source>
        <dbReference type="SAM" id="SignalP"/>
    </source>
</evidence>
<dbReference type="SUPFAM" id="SSF82199">
    <property type="entry name" value="SET domain"/>
    <property type="match status" value="1"/>
</dbReference>
<keyword evidence="1" id="KW-0732">Signal</keyword>
<dbReference type="InterPro" id="IPR001214">
    <property type="entry name" value="SET_dom"/>
</dbReference>
<dbReference type="Pfam" id="PF00856">
    <property type="entry name" value="SET"/>
    <property type="match status" value="1"/>
</dbReference>
<dbReference type="Proteomes" id="UP001224775">
    <property type="component" value="Unassembled WGS sequence"/>
</dbReference>
<evidence type="ECO:0000313" key="4">
    <source>
        <dbReference type="Proteomes" id="UP001224775"/>
    </source>
</evidence>
<keyword evidence="3" id="KW-0489">Methyltransferase</keyword>
<proteinExistence type="predicted"/>
<dbReference type="GO" id="GO:0032259">
    <property type="term" value="P:methylation"/>
    <property type="evidence" value="ECO:0007669"/>
    <property type="project" value="UniProtKB-KW"/>
</dbReference>
<dbReference type="CDD" id="cd10527">
    <property type="entry name" value="SET_LSMT"/>
    <property type="match status" value="1"/>
</dbReference>
<feature type="signal peptide" evidence="1">
    <location>
        <begin position="1"/>
        <end position="21"/>
    </location>
</feature>
<dbReference type="AlphaFoldDB" id="A0AAD9DD30"/>
<dbReference type="EC" id="2.1.1.-" evidence="3"/>